<dbReference type="GO" id="GO:0003824">
    <property type="term" value="F:catalytic activity"/>
    <property type="evidence" value="ECO:0007669"/>
    <property type="project" value="InterPro"/>
</dbReference>
<dbReference type="PANTHER" id="PTHR30212:SF2">
    <property type="entry name" value="PROTEIN YIIM"/>
    <property type="match status" value="1"/>
</dbReference>
<dbReference type="Pfam" id="PF03475">
    <property type="entry name" value="YiiM_3-alpha"/>
    <property type="match status" value="1"/>
</dbReference>
<dbReference type="InterPro" id="IPR052353">
    <property type="entry name" value="Benzoxazolinone_Detox_Enz"/>
</dbReference>
<dbReference type="GO" id="GO:0030151">
    <property type="term" value="F:molybdenum ion binding"/>
    <property type="evidence" value="ECO:0007669"/>
    <property type="project" value="InterPro"/>
</dbReference>
<proteinExistence type="predicted"/>
<comment type="caution">
    <text evidence="2">The sequence shown here is derived from an EMBL/GenBank/DDBJ whole genome shotgun (WGS) entry which is preliminary data.</text>
</comment>
<dbReference type="InterPro" id="IPR005163">
    <property type="entry name" value="Tri_helical_YiiM-like"/>
</dbReference>
<dbReference type="SUPFAM" id="SSF50800">
    <property type="entry name" value="PK beta-barrel domain-like"/>
    <property type="match status" value="1"/>
</dbReference>
<organism evidence="2 3">
    <name type="scientific">Adonisia turfae CCMR0082</name>
    <dbReference type="NCBI Taxonomy" id="2304604"/>
    <lineage>
        <taxon>Bacteria</taxon>
        <taxon>Bacillati</taxon>
        <taxon>Cyanobacteriota</taxon>
        <taxon>Adonisia</taxon>
        <taxon>Adonisia turfae</taxon>
    </lineage>
</organism>
<protein>
    <submittedName>
        <fullName evidence="2">MOSC domain-containing protein</fullName>
    </submittedName>
</protein>
<dbReference type="InterPro" id="IPR011037">
    <property type="entry name" value="Pyrv_Knase-like_insert_dom_sf"/>
</dbReference>
<evidence type="ECO:0000313" key="3">
    <source>
        <dbReference type="Proteomes" id="UP000473574"/>
    </source>
</evidence>
<dbReference type="PROSITE" id="PS51340">
    <property type="entry name" value="MOSC"/>
    <property type="match status" value="1"/>
</dbReference>
<evidence type="ECO:0000259" key="1">
    <source>
        <dbReference type="PROSITE" id="PS51340"/>
    </source>
</evidence>
<gene>
    <name evidence="2" type="ORF">D0962_32985</name>
</gene>
<dbReference type="RefSeq" id="WP_163670658.1">
    <property type="nucleotide sequence ID" value="NZ_QZCE01000002.1"/>
</dbReference>
<dbReference type="Pfam" id="PF03473">
    <property type="entry name" value="MOSC"/>
    <property type="match status" value="1"/>
</dbReference>
<accession>A0A6M0SHT1</accession>
<name>A0A6M0SHT1_9CYAN</name>
<dbReference type="PANTHER" id="PTHR30212">
    <property type="entry name" value="PROTEIN YIIM"/>
    <property type="match status" value="1"/>
</dbReference>
<reference evidence="2 3" key="1">
    <citation type="journal article" date="2020" name="Microb. Ecol.">
        <title>Ecogenomics of the Marine Benthic Filamentous Cyanobacterium Adonisia.</title>
        <authorList>
            <person name="Walter J.M."/>
            <person name="Coutinho F.H."/>
            <person name="Leomil L."/>
            <person name="Hargreaves P.I."/>
            <person name="Campeao M.E."/>
            <person name="Vieira V.V."/>
            <person name="Silva B.S."/>
            <person name="Fistarol G.O."/>
            <person name="Salomon P.S."/>
            <person name="Sawabe T."/>
            <person name="Mino S."/>
            <person name="Hosokawa M."/>
            <person name="Miyashita H."/>
            <person name="Maruyama F."/>
            <person name="van Verk M.C."/>
            <person name="Dutilh B.E."/>
            <person name="Thompson C.C."/>
            <person name="Thompson F.L."/>
        </authorList>
    </citation>
    <scope>NUCLEOTIDE SEQUENCE [LARGE SCALE GENOMIC DNA]</scope>
    <source>
        <strain evidence="2 3">CCMR0082</strain>
    </source>
</reference>
<dbReference type="InterPro" id="IPR005302">
    <property type="entry name" value="MoCF_Sase_C"/>
</dbReference>
<evidence type="ECO:0000313" key="2">
    <source>
        <dbReference type="EMBL" id="NEZ67521.1"/>
    </source>
</evidence>
<sequence>MSLVETPYLTSIQVGLVKKLGVKNASDPMDRPWSTGFFKEPVETSIWLGKTNLEGDRQADLRHHGGPEKAVLAYAAEHYPDWRQQLMNPALPYGAFGENFTVVGQTESSVCIGDTYGVGDAIVQVSQPRQPCWKLSRRWRIKDLALQVQRTGKTGWYFRVLQEGYVTPKQPLVLINRPYPQWTVMRANETMHHRTTSRDQVAELAELPLLAANWQRTLTNRASRGIRVDTKPRLIGENE</sequence>
<dbReference type="Proteomes" id="UP000473574">
    <property type="component" value="Unassembled WGS sequence"/>
</dbReference>
<feature type="domain" description="MOSC" evidence="1">
    <location>
        <begin position="40"/>
        <end position="175"/>
    </location>
</feature>
<dbReference type="AlphaFoldDB" id="A0A6M0SHT1"/>
<dbReference type="GO" id="GO:0030170">
    <property type="term" value="F:pyridoxal phosphate binding"/>
    <property type="evidence" value="ECO:0007669"/>
    <property type="project" value="InterPro"/>
</dbReference>
<dbReference type="Gene3D" id="2.40.33.20">
    <property type="entry name" value="PK beta-barrel domain-like"/>
    <property type="match status" value="1"/>
</dbReference>
<dbReference type="EMBL" id="QZCE01000002">
    <property type="protein sequence ID" value="NEZ67521.1"/>
    <property type="molecule type" value="Genomic_DNA"/>
</dbReference>